<dbReference type="InterPro" id="IPR040442">
    <property type="entry name" value="Pyrv_kinase-like_dom_sf"/>
</dbReference>
<evidence type="ECO:0008006" key="3">
    <source>
        <dbReference type="Google" id="ProtNLM"/>
    </source>
</evidence>
<evidence type="ECO:0000313" key="1">
    <source>
        <dbReference type="EMBL" id="OQP65416.1"/>
    </source>
</evidence>
<organism evidence="1 2">
    <name type="scientific">Niastella vici</name>
    <dbReference type="NCBI Taxonomy" id="1703345"/>
    <lineage>
        <taxon>Bacteria</taxon>
        <taxon>Pseudomonadati</taxon>
        <taxon>Bacteroidota</taxon>
        <taxon>Chitinophagia</taxon>
        <taxon>Chitinophagales</taxon>
        <taxon>Chitinophagaceae</taxon>
        <taxon>Niastella</taxon>
    </lineage>
</organism>
<dbReference type="GO" id="GO:0003824">
    <property type="term" value="F:catalytic activity"/>
    <property type="evidence" value="ECO:0007669"/>
    <property type="project" value="InterPro"/>
</dbReference>
<dbReference type="Proteomes" id="UP000192796">
    <property type="component" value="Unassembled WGS sequence"/>
</dbReference>
<dbReference type="CDD" id="cd00377">
    <property type="entry name" value="ICL_PEPM"/>
    <property type="match status" value="1"/>
</dbReference>
<dbReference type="PANTHER" id="PTHR42905:SF16">
    <property type="entry name" value="CARBOXYPHOSPHONOENOLPYRUVATE PHOSPHONOMUTASE-LIKE PROTEIN (AFU_ORTHOLOGUE AFUA_5G07230)"/>
    <property type="match status" value="1"/>
</dbReference>
<comment type="caution">
    <text evidence="1">The sequence shown here is derived from an EMBL/GenBank/DDBJ whole genome shotgun (WGS) entry which is preliminary data.</text>
</comment>
<sequence length="257" mass="28029">MSSVYQQFKQLHQGPGLFVLPNIWNAKSALVLQQEKFPAIGTSSAAVASSLGYEDGEAMPFEDYLFVVRRILAAVQIPLTVDMEMGYGKTDAAIYANIKKLAELGVAGINIEDSTIEATGRTLKDANVFAQTISFIKSQLATDQLELFINIRCDTYILNVANKQQETVQRLKLYETTGADGIFLPCISEEKDIAAAVRSTKLPINVMGIPGLPGLDSLNKLGVKRVSLGPFLYNKVYDSIAPLMQAVTAGKQFTPLF</sequence>
<dbReference type="Pfam" id="PF13714">
    <property type="entry name" value="PEP_mutase"/>
    <property type="match status" value="1"/>
</dbReference>
<dbReference type="STRING" id="1703345.A3860_17275"/>
<dbReference type="EMBL" id="LVYD01000024">
    <property type="protein sequence ID" value="OQP65416.1"/>
    <property type="molecule type" value="Genomic_DNA"/>
</dbReference>
<gene>
    <name evidence="1" type="ORF">A3860_17275</name>
</gene>
<dbReference type="Gene3D" id="3.20.20.60">
    <property type="entry name" value="Phosphoenolpyruvate-binding domains"/>
    <property type="match status" value="1"/>
</dbReference>
<dbReference type="AlphaFoldDB" id="A0A1V9G4M9"/>
<proteinExistence type="predicted"/>
<accession>A0A1V9G4M9</accession>
<dbReference type="InterPro" id="IPR015813">
    <property type="entry name" value="Pyrv/PenolPyrv_kinase-like_dom"/>
</dbReference>
<name>A0A1V9G4M9_9BACT</name>
<dbReference type="InterPro" id="IPR039556">
    <property type="entry name" value="ICL/PEPM"/>
</dbReference>
<keyword evidence="2" id="KW-1185">Reference proteome</keyword>
<dbReference type="OrthoDB" id="9780430at2"/>
<protein>
    <recommendedName>
        <fullName evidence="3">Carboxyvinyl-carboxyphosphonate phosphorylmutase</fullName>
    </recommendedName>
</protein>
<reference evidence="1 2" key="1">
    <citation type="submission" date="2016-03" db="EMBL/GenBank/DDBJ databases">
        <title>Niastella vici sp. nov., isolated from farmland soil.</title>
        <authorList>
            <person name="Chen L."/>
            <person name="Wang D."/>
            <person name="Yang S."/>
            <person name="Wang G."/>
        </authorList>
    </citation>
    <scope>NUCLEOTIDE SEQUENCE [LARGE SCALE GENOMIC DNA]</scope>
    <source>
        <strain evidence="1 2">DJ57</strain>
    </source>
</reference>
<dbReference type="SUPFAM" id="SSF51621">
    <property type="entry name" value="Phosphoenolpyruvate/pyruvate domain"/>
    <property type="match status" value="1"/>
</dbReference>
<dbReference type="RefSeq" id="WP_081146215.1">
    <property type="nucleotide sequence ID" value="NZ_LVYD01000024.1"/>
</dbReference>
<dbReference type="PANTHER" id="PTHR42905">
    <property type="entry name" value="PHOSPHOENOLPYRUVATE CARBOXYLASE"/>
    <property type="match status" value="1"/>
</dbReference>
<evidence type="ECO:0000313" key="2">
    <source>
        <dbReference type="Proteomes" id="UP000192796"/>
    </source>
</evidence>